<dbReference type="RefSeq" id="WP_216562114.1">
    <property type="nucleotide sequence ID" value="NZ_JAHLOH010000050.1"/>
</dbReference>
<dbReference type="InterPro" id="IPR050490">
    <property type="entry name" value="Bact_solute-bd_prot1"/>
</dbReference>
<keyword evidence="1" id="KW-0732">Signal</keyword>
<evidence type="ECO:0000313" key="3">
    <source>
        <dbReference type="Proteomes" id="UP001524478"/>
    </source>
</evidence>
<dbReference type="InterPro" id="IPR006059">
    <property type="entry name" value="SBP"/>
</dbReference>
<accession>A0ABT1S6C0</accession>
<feature type="chain" id="PRO_5046506427" evidence="1">
    <location>
        <begin position="25"/>
        <end position="448"/>
    </location>
</feature>
<dbReference type="Proteomes" id="UP001524478">
    <property type="component" value="Unassembled WGS sequence"/>
</dbReference>
<dbReference type="PROSITE" id="PS51257">
    <property type="entry name" value="PROKAR_LIPOPROTEIN"/>
    <property type="match status" value="1"/>
</dbReference>
<dbReference type="PANTHER" id="PTHR43649">
    <property type="entry name" value="ARABINOSE-BINDING PROTEIN-RELATED"/>
    <property type="match status" value="1"/>
</dbReference>
<feature type="signal peptide" evidence="1">
    <location>
        <begin position="1"/>
        <end position="24"/>
    </location>
</feature>
<evidence type="ECO:0000256" key="1">
    <source>
        <dbReference type="SAM" id="SignalP"/>
    </source>
</evidence>
<dbReference type="EMBL" id="JANGAC010000002">
    <property type="protein sequence ID" value="MCQ4922006.1"/>
    <property type="molecule type" value="Genomic_DNA"/>
</dbReference>
<dbReference type="PANTHER" id="PTHR43649:SF12">
    <property type="entry name" value="DIACETYLCHITOBIOSE BINDING PROTEIN DASA"/>
    <property type="match status" value="1"/>
</dbReference>
<gene>
    <name evidence="2" type="ORF">NE686_02820</name>
</gene>
<protein>
    <submittedName>
        <fullName evidence="2">ABC transporter substrate-binding protein</fullName>
    </submittedName>
</protein>
<reference evidence="2 3" key="1">
    <citation type="submission" date="2022-06" db="EMBL/GenBank/DDBJ databases">
        <title>Isolation of gut microbiota from human fecal samples.</title>
        <authorList>
            <person name="Pamer E.G."/>
            <person name="Barat B."/>
            <person name="Waligurski E."/>
            <person name="Medina S."/>
            <person name="Paddock L."/>
            <person name="Mostad J."/>
        </authorList>
    </citation>
    <scope>NUCLEOTIDE SEQUENCE [LARGE SCALE GENOMIC DNA]</scope>
    <source>
        <strain evidence="2 3">DFI.7.95</strain>
    </source>
</reference>
<comment type="caution">
    <text evidence="2">The sequence shown here is derived from an EMBL/GenBank/DDBJ whole genome shotgun (WGS) entry which is preliminary data.</text>
</comment>
<evidence type="ECO:0000313" key="2">
    <source>
        <dbReference type="EMBL" id="MCQ4922006.1"/>
    </source>
</evidence>
<organism evidence="2 3">
    <name type="scientific">Tissierella carlieri</name>
    <dbReference type="NCBI Taxonomy" id="689904"/>
    <lineage>
        <taxon>Bacteria</taxon>
        <taxon>Bacillati</taxon>
        <taxon>Bacillota</taxon>
        <taxon>Tissierellia</taxon>
        <taxon>Tissierellales</taxon>
        <taxon>Tissierellaceae</taxon>
        <taxon>Tissierella</taxon>
    </lineage>
</organism>
<dbReference type="Pfam" id="PF01547">
    <property type="entry name" value="SBP_bac_1"/>
    <property type="match status" value="1"/>
</dbReference>
<name>A0ABT1S6C0_9FIRM</name>
<keyword evidence="3" id="KW-1185">Reference proteome</keyword>
<sequence>MKKRLLAVMLILTILVGCTGNIQNSDEETLNLSEQKDEEEYIPPKMEGELTVSTMFEQEYLTIAAQKFMNKYPNVKISINSYVKIEDENTTGASEEFSVENYRNHLNTKIMTGKAEDIIFATQLPVHKYVHMGVFEELSNLLRLTPEINSDNYFMNVLEAPKDKDGNIYMLPLMSRFPVVSFDKHLVTDSGKKIGDGMTKISFGKALEFAQELVDNTSRKNTFLMLESGAHLFNYAFRDYFNEFVDIENKKVSIGEKYISLLNHVKDLENNGYFAAKGSIDFYNMEYYFALNADFDIQGAFFNLLPDTYTYAMPLSDASGNVYVNPSNSVGINSNSKHKELAWEFIKFLLSEEVQSLPGFYGLGVNKKGFDNSAERILKLYNKDEKVSKEEYRNLLEKWVMEINAYDINDPVISEFIWEESNKFFDGEQSAEEAARILQAKISKYLNE</sequence>
<proteinExistence type="predicted"/>